<protein>
    <submittedName>
        <fullName evidence="1">Uncharacterized protein</fullName>
    </submittedName>
</protein>
<sequence length="192" mass="21861">MLASLIRFPQFSGRLRSFCPQFAVSHQITLAQSISTATIQKQYSPSNRSFGVSDLYLHYAVHVDAPRSYALLSAPQNQTPISRVPVSCLREHAGRAGVNELLSSFPSSSELMSQTICRLRRQGVSRVLDIASRRQDLNIYERLLLDSLRDDRRGRMELELSLVSAVVDKFRTEDWGKCRRIVSCLSLTRRFR</sequence>
<dbReference type="EMBL" id="JAUEPS010000056">
    <property type="protein sequence ID" value="KAK0444000.1"/>
    <property type="molecule type" value="Genomic_DNA"/>
</dbReference>
<evidence type="ECO:0000313" key="1">
    <source>
        <dbReference type="EMBL" id="KAK0444000.1"/>
    </source>
</evidence>
<comment type="caution">
    <text evidence="1">The sequence shown here is derived from an EMBL/GenBank/DDBJ whole genome shotgun (WGS) entry which is preliminary data.</text>
</comment>
<dbReference type="Proteomes" id="UP001175211">
    <property type="component" value="Unassembled WGS sequence"/>
</dbReference>
<keyword evidence="2" id="KW-1185">Reference proteome</keyword>
<organism evidence="1 2">
    <name type="scientific">Armillaria tabescens</name>
    <name type="common">Ringless honey mushroom</name>
    <name type="synonym">Agaricus tabescens</name>
    <dbReference type="NCBI Taxonomy" id="1929756"/>
    <lineage>
        <taxon>Eukaryota</taxon>
        <taxon>Fungi</taxon>
        <taxon>Dikarya</taxon>
        <taxon>Basidiomycota</taxon>
        <taxon>Agaricomycotina</taxon>
        <taxon>Agaricomycetes</taxon>
        <taxon>Agaricomycetidae</taxon>
        <taxon>Agaricales</taxon>
        <taxon>Marasmiineae</taxon>
        <taxon>Physalacriaceae</taxon>
        <taxon>Desarmillaria</taxon>
    </lineage>
</organism>
<dbReference type="RefSeq" id="XP_060324967.1">
    <property type="nucleotide sequence ID" value="XM_060465346.1"/>
</dbReference>
<proteinExistence type="predicted"/>
<accession>A0AA39JL87</accession>
<name>A0AA39JL87_ARMTA</name>
<reference evidence="1" key="1">
    <citation type="submission" date="2023-06" db="EMBL/GenBank/DDBJ databases">
        <authorList>
            <consortium name="Lawrence Berkeley National Laboratory"/>
            <person name="Ahrendt S."/>
            <person name="Sahu N."/>
            <person name="Indic B."/>
            <person name="Wong-Bajracharya J."/>
            <person name="Merenyi Z."/>
            <person name="Ke H.-M."/>
            <person name="Monk M."/>
            <person name="Kocsube S."/>
            <person name="Drula E."/>
            <person name="Lipzen A."/>
            <person name="Balint B."/>
            <person name="Henrissat B."/>
            <person name="Andreopoulos B."/>
            <person name="Martin F.M."/>
            <person name="Harder C.B."/>
            <person name="Rigling D."/>
            <person name="Ford K.L."/>
            <person name="Foster G.D."/>
            <person name="Pangilinan J."/>
            <person name="Papanicolaou A."/>
            <person name="Barry K."/>
            <person name="LaButti K."/>
            <person name="Viragh M."/>
            <person name="Koriabine M."/>
            <person name="Yan M."/>
            <person name="Riley R."/>
            <person name="Champramary S."/>
            <person name="Plett K.L."/>
            <person name="Tsai I.J."/>
            <person name="Slot J."/>
            <person name="Sipos G."/>
            <person name="Plett J."/>
            <person name="Nagy L.G."/>
            <person name="Grigoriev I.V."/>
        </authorList>
    </citation>
    <scope>NUCLEOTIDE SEQUENCE</scope>
    <source>
        <strain evidence="1">CCBAS 213</strain>
    </source>
</reference>
<dbReference type="AlphaFoldDB" id="A0AA39JL87"/>
<evidence type="ECO:0000313" key="2">
    <source>
        <dbReference type="Proteomes" id="UP001175211"/>
    </source>
</evidence>
<gene>
    <name evidence="1" type="ORF">EV420DRAFT_1019371</name>
</gene>
<dbReference type="GeneID" id="85348894"/>